<feature type="domain" description="TFIIS central" evidence="2">
    <location>
        <begin position="24"/>
        <end position="137"/>
    </location>
</feature>
<dbReference type="PIRSF" id="PIRSF006704">
    <property type="entry name" value="TF_IIS"/>
    <property type="match status" value="1"/>
</dbReference>
<reference evidence="3" key="1">
    <citation type="submission" date="2025-08" db="UniProtKB">
        <authorList>
            <consortium name="Ensembl"/>
        </authorList>
    </citation>
    <scope>IDENTIFICATION</scope>
</reference>
<dbReference type="AlphaFoldDB" id="A0A3Q2XIN0"/>
<dbReference type="InterPro" id="IPR036575">
    <property type="entry name" value="TFIIS_cen_dom_sf"/>
</dbReference>
<dbReference type="PANTHER" id="PTHR11477:SF3">
    <property type="entry name" value="TRANSCRIPTION ELONGATION FACTOR A PROTEIN 2"/>
    <property type="match status" value="1"/>
</dbReference>
<reference evidence="3" key="2">
    <citation type="submission" date="2025-09" db="UniProtKB">
        <authorList>
            <consortium name="Ensembl"/>
        </authorList>
    </citation>
    <scope>IDENTIFICATION</scope>
</reference>
<dbReference type="SMART" id="SM00510">
    <property type="entry name" value="TFS2M"/>
    <property type="match status" value="1"/>
</dbReference>
<dbReference type="SUPFAM" id="SSF57783">
    <property type="entry name" value="Zinc beta-ribbon"/>
    <property type="match status" value="1"/>
</dbReference>
<dbReference type="SUPFAM" id="SSF46942">
    <property type="entry name" value="Elongation factor TFIIS domain 2"/>
    <property type="match status" value="1"/>
</dbReference>
<dbReference type="GO" id="GO:0006351">
    <property type="term" value="P:DNA-templated transcription"/>
    <property type="evidence" value="ECO:0007669"/>
    <property type="project" value="InterPro"/>
</dbReference>
<dbReference type="Ensembl" id="ENSHCOT00000007206.1">
    <property type="protein sequence ID" value="ENSHCOP00000004335.1"/>
    <property type="gene ID" value="ENSHCOG00000005786.1"/>
</dbReference>
<protein>
    <submittedName>
        <fullName evidence="3">Transcription elongation factor A N-terminal and central domain containing</fullName>
    </submittedName>
</protein>
<evidence type="ECO:0000313" key="3">
    <source>
        <dbReference type="Ensembl" id="ENSHCOP00000004335.1"/>
    </source>
</evidence>
<sequence>MAPLSGQLVKTAPPDPSDDATASLRSKCLQLLVSTLRPQPHDLDKATELAAQVEQHIHCIHKCNQVKYKACVRSKVANLKNPKNGHLHLGLMSGSLTPEAFARMSAEEMACAELQQLRAEYSSRGVSERQLPRRVEGTETRRLRCERCGRALFLPAWVRRGSPDDQAMTFVTCSSCGQQWYHSGWVCL</sequence>
<name>A0A3Q2XIN0_HIPCM</name>
<dbReference type="InterPro" id="IPR035100">
    <property type="entry name" value="TF_IIS-typ"/>
</dbReference>
<dbReference type="InterPro" id="IPR003618">
    <property type="entry name" value="TFIIS_cen_dom"/>
</dbReference>
<dbReference type="PANTHER" id="PTHR11477">
    <property type="entry name" value="TRANSCRIPTION FACTOR S-II ZINC FINGER DOMAIN-CONTAINING PROTEIN"/>
    <property type="match status" value="1"/>
</dbReference>
<accession>A0A3Q2XIN0</accession>
<proteinExistence type="predicted"/>
<feature type="region of interest" description="Disordered" evidence="1">
    <location>
        <begin position="1"/>
        <end position="21"/>
    </location>
</feature>
<evidence type="ECO:0000256" key="1">
    <source>
        <dbReference type="SAM" id="MobiDB-lite"/>
    </source>
</evidence>
<organism evidence="3 4">
    <name type="scientific">Hippocampus comes</name>
    <name type="common">Tiger tail seahorse</name>
    <dbReference type="NCBI Taxonomy" id="109280"/>
    <lineage>
        <taxon>Eukaryota</taxon>
        <taxon>Metazoa</taxon>
        <taxon>Chordata</taxon>
        <taxon>Craniata</taxon>
        <taxon>Vertebrata</taxon>
        <taxon>Euteleostomi</taxon>
        <taxon>Actinopterygii</taxon>
        <taxon>Neopterygii</taxon>
        <taxon>Teleostei</taxon>
        <taxon>Neoteleostei</taxon>
        <taxon>Acanthomorphata</taxon>
        <taxon>Syngnathiaria</taxon>
        <taxon>Syngnathiformes</taxon>
        <taxon>Syngnathoidei</taxon>
        <taxon>Syngnathidae</taxon>
        <taxon>Hippocampus</taxon>
    </lineage>
</organism>
<dbReference type="Pfam" id="PF07500">
    <property type="entry name" value="TFIIS_M"/>
    <property type="match status" value="1"/>
</dbReference>
<keyword evidence="4" id="KW-1185">Reference proteome</keyword>
<dbReference type="Proteomes" id="UP000264820">
    <property type="component" value="Unplaced"/>
</dbReference>
<evidence type="ECO:0000259" key="2">
    <source>
        <dbReference type="PROSITE" id="PS51321"/>
    </source>
</evidence>
<evidence type="ECO:0000313" key="4">
    <source>
        <dbReference type="Proteomes" id="UP000264820"/>
    </source>
</evidence>
<dbReference type="GeneTree" id="ENSGT00940000162067"/>
<dbReference type="Gene3D" id="1.10.472.30">
    <property type="entry name" value="Transcription elongation factor S-II, central domain"/>
    <property type="match status" value="1"/>
</dbReference>
<dbReference type="Gene3D" id="2.20.25.10">
    <property type="match status" value="1"/>
</dbReference>
<dbReference type="PROSITE" id="PS51321">
    <property type="entry name" value="TFIIS_CENTRAL"/>
    <property type="match status" value="1"/>
</dbReference>
<dbReference type="GO" id="GO:0005634">
    <property type="term" value="C:nucleus"/>
    <property type="evidence" value="ECO:0007669"/>
    <property type="project" value="TreeGrafter"/>
</dbReference>